<dbReference type="EMBL" id="JAPDGR010000171">
    <property type="protein sequence ID" value="KAJ2994470.1"/>
    <property type="molecule type" value="Genomic_DNA"/>
</dbReference>
<gene>
    <name evidence="1" type="ORF">NUW58_g1547</name>
</gene>
<accession>A0ACC1PKN2</accession>
<sequence length="131" mass="15197">MGTEGRMATLSDLLSWSGLVLSIAIYLATLVFYRLFLHPLSRFPGPKLAAISRWYEVYYDVVQNGQYTFKIAELHKQYGPIIRISPYELHVNDPSFFDHLYRQDGMWDKYDWSVDAFAAQGALLFTPHLPF</sequence>
<evidence type="ECO:0000313" key="1">
    <source>
        <dbReference type="EMBL" id="KAJ2994470.1"/>
    </source>
</evidence>
<evidence type="ECO:0000313" key="2">
    <source>
        <dbReference type="Proteomes" id="UP001143856"/>
    </source>
</evidence>
<organism evidence="1 2">
    <name type="scientific">Xylaria curta</name>
    <dbReference type="NCBI Taxonomy" id="42375"/>
    <lineage>
        <taxon>Eukaryota</taxon>
        <taxon>Fungi</taxon>
        <taxon>Dikarya</taxon>
        <taxon>Ascomycota</taxon>
        <taxon>Pezizomycotina</taxon>
        <taxon>Sordariomycetes</taxon>
        <taxon>Xylariomycetidae</taxon>
        <taxon>Xylariales</taxon>
        <taxon>Xylariaceae</taxon>
        <taxon>Xylaria</taxon>
    </lineage>
</organism>
<reference evidence="1" key="1">
    <citation type="submission" date="2022-10" db="EMBL/GenBank/DDBJ databases">
        <title>Genome Sequence of Xylaria curta.</title>
        <authorList>
            <person name="Buettner E."/>
        </authorList>
    </citation>
    <scope>NUCLEOTIDE SEQUENCE</scope>
    <source>
        <strain evidence="1">Babe10</strain>
    </source>
</reference>
<keyword evidence="2" id="KW-1185">Reference proteome</keyword>
<dbReference type="Proteomes" id="UP001143856">
    <property type="component" value="Unassembled WGS sequence"/>
</dbReference>
<name>A0ACC1PKN2_9PEZI</name>
<proteinExistence type="predicted"/>
<comment type="caution">
    <text evidence="1">The sequence shown here is derived from an EMBL/GenBank/DDBJ whole genome shotgun (WGS) entry which is preliminary data.</text>
</comment>
<protein>
    <submittedName>
        <fullName evidence="1">Uncharacterized protein</fullName>
    </submittedName>
</protein>